<dbReference type="EMBL" id="WIWI01000058">
    <property type="protein sequence ID" value="MQT91321.1"/>
    <property type="molecule type" value="Genomic_DNA"/>
</dbReference>
<evidence type="ECO:0000256" key="1">
    <source>
        <dbReference type="ARBA" id="ARBA00001946"/>
    </source>
</evidence>
<dbReference type="InterPro" id="IPR035965">
    <property type="entry name" value="PAS-like_dom_sf"/>
</dbReference>
<evidence type="ECO:0000256" key="3">
    <source>
        <dbReference type="ARBA" id="ARBA00012528"/>
    </source>
</evidence>
<dbReference type="SUPFAM" id="SSF55785">
    <property type="entry name" value="PYP-like sensor domain (PAS domain)"/>
    <property type="match status" value="1"/>
</dbReference>
<comment type="catalytic activity">
    <reaction evidence="4">
        <text>2 GTP = 3',3'-c-di-GMP + 2 diphosphate</text>
        <dbReference type="Rhea" id="RHEA:24898"/>
        <dbReference type="ChEBI" id="CHEBI:33019"/>
        <dbReference type="ChEBI" id="CHEBI:37565"/>
        <dbReference type="ChEBI" id="CHEBI:58805"/>
        <dbReference type="EC" id="2.7.7.65"/>
    </reaction>
</comment>
<organism evidence="7 9">
    <name type="scientific">Pseudomonas helleri</name>
    <dbReference type="NCBI Taxonomy" id="1608996"/>
    <lineage>
        <taxon>Bacteria</taxon>
        <taxon>Pseudomonadati</taxon>
        <taxon>Pseudomonadota</taxon>
        <taxon>Gammaproteobacteria</taxon>
        <taxon>Pseudomonadales</taxon>
        <taxon>Pseudomonadaceae</taxon>
        <taxon>Pseudomonas</taxon>
    </lineage>
</organism>
<dbReference type="CDD" id="cd01949">
    <property type="entry name" value="GGDEF"/>
    <property type="match status" value="1"/>
</dbReference>
<evidence type="ECO:0000313" key="9">
    <source>
        <dbReference type="Proteomes" id="UP000489190"/>
    </source>
</evidence>
<accession>A0A7X1XJP6</accession>
<dbReference type="Pfam" id="PF00990">
    <property type="entry name" value="GGDEF"/>
    <property type="match status" value="1"/>
</dbReference>
<name>A0A7X1XJP6_9PSED</name>
<dbReference type="InterPro" id="IPR000160">
    <property type="entry name" value="GGDEF_dom"/>
</dbReference>
<comment type="subcellular location">
    <subcellularLocation>
        <location evidence="2">Cell inner membrane</location>
    </subcellularLocation>
</comment>
<gene>
    <name evidence="7" type="ORF">GHO39_19580</name>
    <name evidence="6" type="ORF">GHO40_16500</name>
</gene>
<dbReference type="NCBIfam" id="TIGR00254">
    <property type="entry name" value="GGDEF"/>
    <property type="match status" value="1"/>
</dbReference>
<feature type="domain" description="GGDEF" evidence="5">
    <location>
        <begin position="189"/>
        <end position="322"/>
    </location>
</feature>
<dbReference type="InterPro" id="IPR050469">
    <property type="entry name" value="Diguanylate_Cyclase"/>
</dbReference>
<comment type="caution">
    <text evidence="7">The sequence shown here is derived from an EMBL/GenBank/DDBJ whole genome shotgun (WGS) entry which is preliminary data.</text>
</comment>
<dbReference type="SUPFAM" id="SSF55073">
    <property type="entry name" value="Nucleotide cyclase"/>
    <property type="match status" value="1"/>
</dbReference>
<reference evidence="8 9" key="1">
    <citation type="submission" date="2019-10" db="EMBL/GenBank/DDBJ databases">
        <title>Evaluation of single-gene subtyping targets for Pseudomonas.</title>
        <authorList>
            <person name="Reichler S.J."/>
            <person name="Orsi R.H."/>
            <person name="Wiedmann M."/>
            <person name="Martin N.H."/>
            <person name="Murphy S.I."/>
        </authorList>
    </citation>
    <scope>NUCLEOTIDE SEQUENCE [LARGE SCALE GENOMIC DNA]</scope>
    <source>
        <strain evidence="7 9">FSL R10-3254</strain>
        <strain evidence="6 8">FSL R10-3257</strain>
    </source>
</reference>
<evidence type="ECO:0000313" key="6">
    <source>
        <dbReference type="EMBL" id="MQT48307.1"/>
    </source>
</evidence>
<dbReference type="GO" id="GO:0052621">
    <property type="term" value="F:diguanylate cyclase activity"/>
    <property type="evidence" value="ECO:0007669"/>
    <property type="project" value="UniProtKB-EC"/>
</dbReference>
<dbReference type="FunFam" id="3.30.70.270:FF:000001">
    <property type="entry name" value="Diguanylate cyclase domain protein"/>
    <property type="match status" value="1"/>
</dbReference>
<dbReference type="EMBL" id="WIWJ01000030">
    <property type="protein sequence ID" value="MQT48307.1"/>
    <property type="molecule type" value="Genomic_DNA"/>
</dbReference>
<dbReference type="Gene3D" id="3.30.70.270">
    <property type="match status" value="1"/>
</dbReference>
<evidence type="ECO:0000313" key="7">
    <source>
        <dbReference type="EMBL" id="MQT91321.1"/>
    </source>
</evidence>
<dbReference type="EC" id="2.7.7.65" evidence="3"/>
<dbReference type="InterPro" id="IPR043128">
    <property type="entry name" value="Rev_trsase/Diguanyl_cyclase"/>
</dbReference>
<dbReference type="InterPro" id="IPR029787">
    <property type="entry name" value="Nucleotide_cyclase"/>
</dbReference>
<dbReference type="GO" id="GO:0043709">
    <property type="term" value="P:cell adhesion involved in single-species biofilm formation"/>
    <property type="evidence" value="ECO:0007669"/>
    <property type="project" value="TreeGrafter"/>
</dbReference>
<dbReference type="GO" id="GO:1902201">
    <property type="term" value="P:negative regulation of bacterial-type flagellum-dependent cell motility"/>
    <property type="evidence" value="ECO:0007669"/>
    <property type="project" value="TreeGrafter"/>
</dbReference>
<dbReference type="Proteomes" id="UP000441404">
    <property type="component" value="Unassembled WGS sequence"/>
</dbReference>
<evidence type="ECO:0000256" key="4">
    <source>
        <dbReference type="ARBA" id="ARBA00034247"/>
    </source>
</evidence>
<comment type="cofactor">
    <cofactor evidence="1">
        <name>Mg(2+)</name>
        <dbReference type="ChEBI" id="CHEBI:18420"/>
    </cofactor>
</comment>
<dbReference type="PANTHER" id="PTHR45138:SF9">
    <property type="entry name" value="DIGUANYLATE CYCLASE DGCM-RELATED"/>
    <property type="match status" value="1"/>
</dbReference>
<proteinExistence type="predicted"/>
<dbReference type="PROSITE" id="PS50887">
    <property type="entry name" value="GGDEF"/>
    <property type="match status" value="1"/>
</dbReference>
<dbReference type="Proteomes" id="UP000489190">
    <property type="component" value="Unassembled WGS sequence"/>
</dbReference>
<protein>
    <recommendedName>
        <fullName evidence="3">diguanylate cyclase</fullName>
        <ecNumber evidence="3">2.7.7.65</ecNumber>
    </recommendedName>
</protein>
<evidence type="ECO:0000259" key="5">
    <source>
        <dbReference type="PROSITE" id="PS50887"/>
    </source>
</evidence>
<dbReference type="GO" id="GO:0005886">
    <property type="term" value="C:plasma membrane"/>
    <property type="evidence" value="ECO:0007669"/>
    <property type="project" value="UniProtKB-SubCell"/>
</dbReference>
<dbReference type="AlphaFoldDB" id="A0A7X1XJP6"/>
<sequence length="356" mass="39856">MFYLERLPCPVVVTNCNGHVLHTNRDFRQLVAPENCDYLDSYFPPASRIFLHSYAWPMLLKNGEFSELYLQLLTTNGQLLPVMTNARISQTESEQVVIWVFFVAKERQRFEAELLKARQHAQETALQLTEVNAELQYANAQLSEYAQEARIKADKFAHLSLTDPLTNLGNRRALTRNVKQWMLTANSQSVSSLLLIDIDFFKQINDRFGHAEGDNVLRNVAQRLLDSARAQDSVIRHGGEEFALWLPNSDLEGATRAAKRVHQHISRIQVAGESITVSIGVSSMALNGHEAGILLEHLLAQADIAVYEAKAHGRNRTICFADQSQPSCVGSDKGEGKALAESAHSLPGIHRLNGRF</sequence>
<evidence type="ECO:0000256" key="2">
    <source>
        <dbReference type="ARBA" id="ARBA00004533"/>
    </source>
</evidence>
<dbReference type="PANTHER" id="PTHR45138">
    <property type="entry name" value="REGULATORY COMPONENTS OF SENSORY TRANSDUCTION SYSTEM"/>
    <property type="match status" value="1"/>
</dbReference>
<evidence type="ECO:0000313" key="8">
    <source>
        <dbReference type="Proteomes" id="UP000441404"/>
    </source>
</evidence>
<dbReference type="SMART" id="SM00267">
    <property type="entry name" value="GGDEF"/>
    <property type="match status" value="1"/>
</dbReference>